<evidence type="ECO:0000256" key="5">
    <source>
        <dbReference type="ARBA" id="ARBA00049985"/>
    </source>
</evidence>
<dbReference type="GO" id="GO:0005524">
    <property type="term" value="F:ATP binding"/>
    <property type="evidence" value="ECO:0007669"/>
    <property type="project" value="UniProtKB-KW"/>
</dbReference>
<dbReference type="EMBL" id="RXIF01000004">
    <property type="protein sequence ID" value="RZN64855.1"/>
    <property type="molecule type" value="Genomic_DNA"/>
</dbReference>
<dbReference type="AlphaFoldDB" id="A0A520KTF8"/>
<name>A0A520KTF8_METT2</name>
<evidence type="ECO:0000256" key="3">
    <source>
        <dbReference type="ARBA" id="ARBA00022741"/>
    </source>
</evidence>
<dbReference type="GO" id="GO:0043215">
    <property type="term" value="P:daunorubicin transport"/>
    <property type="evidence" value="ECO:0007669"/>
    <property type="project" value="InterPro"/>
</dbReference>
<dbReference type="SMART" id="SM00382">
    <property type="entry name" value="AAA"/>
    <property type="match status" value="1"/>
</dbReference>
<dbReference type="InterPro" id="IPR003593">
    <property type="entry name" value="AAA+_ATPase"/>
</dbReference>
<gene>
    <name evidence="7" type="ORF">EF806_02060</name>
</gene>
<keyword evidence="2" id="KW-0813">Transport</keyword>
<dbReference type="Pfam" id="PF00005">
    <property type="entry name" value="ABC_tran"/>
    <property type="match status" value="1"/>
</dbReference>
<dbReference type="PROSITE" id="PS00211">
    <property type="entry name" value="ABC_TRANSPORTER_1"/>
    <property type="match status" value="1"/>
</dbReference>
<dbReference type="PANTHER" id="PTHR43582:SF2">
    <property type="entry name" value="LINEARMYCIN RESISTANCE ATP-BINDING PROTEIN LNRL"/>
    <property type="match status" value="1"/>
</dbReference>
<protein>
    <submittedName>
        <fullName evidence="7">ATP-binding cassette domain-containing protein</fullName>
    </submittedName>
</protein>
<evidence type="ECO:0000313" key="8">
    <source>
        <dbReference type="Proteomes" id="UP000317158"/>
    </source>
</evidence>
<evidence type="ECO:0000256" key="4">
    <source>
        <dbReference type="ARBA" id="ARBA00022840"/>
    </source>
</evidence>
<dbReference type="Pfam" id="PF13732">
    <property type="entry name" value="DrrA1-3_C"/>
    <property type="match status" value="1"/>
</dbReference>
<proteinExistence type="inferred from homology"/>
<comment type="caution">
    <text evidence="7">The sequence shown here is derived from an EMBL/GenBank/DDBJ whole genome shotgun (WGS) entry which is preliminary data.</text>
</comment>
<dbReference type="InterPro" id="IPR017871">
    <property type="entry name" value="ABC_transporter-like_CS"/>
</dbReference>
<evidence type="ECO:0000313" key="7">
    <source>
        <dbReference type="EMBL" id="RZN64855.1"/>
    </source>
</evidence>
<dbReference type="SUPFAM" id="SSF52540">
    <property type="entry name" value="P-loop containing nucleoside triphosphate hydrolases"/>
    <property type="match status" value="1"/>
</dbReference>
<accession>A0A520KTF8</accession>
<dbReference type="InterPro" id="IPR027417">
    <property type="entry name" value="P-loop_NTPase"/>
</dbReference>
<reference evidence="7 8" key="1">
    <citation type="journal article" date="2019" name="Nat. Microbiol.">
        <title>Wide diversity of methane and short-chain alkane metabolisms in uncultured archaea.</title>
        <authorList>
            <person name="Borrel G."/>
            <person name="Adam P.S."/>
            <person name="McKay L.J."/>
            <person name="Chen L.X."/>
            <person name="Sierra-Garcia I.N."/>
            <person name="Sieber C.M."/>
            <person name="Letourneur Q."/>
            <person name="Ghozlane A."/>
            <person name="Andersen G.L."/>
            <person name="Li W.J."/>
            <person name="Hallam S.J."/>
            <person name="Muyzer G."/>
            <person name="de Oliveira V.M."/>
            <person name="Inskeep W.P."/>
            <person name="Banfield J.F."/>
            <person name="Gribaldo S."/>
        </authorList>
    </citation>
    <scope>NUCLEOTIDE SEQUENCE [LARGE SCALE GENOMIC DNA]</scope>
    <source>
        <strain evidence="7">NM1a</strain>
    </source>
</reference>
<organism evidence="7 8">
    <name type="scientific">Methanoliparum thermophilum</name>
    <dbReference type="NCBI Taxonomy" id="2491083"/>
    <lineage>
        <taxon>Archaea</taxon>
        <taxon>Methanobacteriati</taxon>
        <taxon>Methanobacteriota</taxon>
        <taxon>Candidatus Methanoliparia</taxon>
        <taxon>Candidatus Methanoliparales</taxon>
        <taxon>Candidatus Methanoliparaceae</taxon>
        <taxon>Candidatus Methanoliparum</taxon>
    </lineage>
</organism>
<dbReference type="InterPro" id="IPR005894">
    <property type="entry name" value="DrrA"/>
</dbReference>
<feature type="domain" description="ABC transporter" evidence="6">
    <location>
        <begin position="4"/>
        <end position="235"/>
    </location>
</feature>
<keyword evidence="4 7" id="KW-0067">ATP-binding</keyword>
<keyword evidence="3" id="KW-0547">Nucleotide-binding</keyword>
<evidence type="ECO:0000256" key="1">
    <source>
        <dbReference type="ARBA" id="ARBA00004413"/>
    </source>
</evidence>
<comment type="similarity">
    <text evidence="5">Belongs to the ABC transporter superfamily. Drug exporter-1 (DrugE1) (TC 3.A.1.105) family.</text>
</comment>
<comment type="subcellular location">
    <subcellularLocation>
        <location evidence="1">Cell membrane</location>
        <topology evidence="1">Peripheral membrane protein</topology>
        <orientation evidence="1">Cytoplasmic side</orientation>
    </subcellularLocation>
</comment>
<dbReference type="Proteomes" id="UP000317158">
    <property type="component" value="Unassembled WGS sequence"/>
</dbReference>
<evidence type="ECO:0000256" key="2">
    <source>
        <dbReference type="ARBA" id="ARBA00022448"/>
    </source>
</evidence>
<sequence>MYAISTKDLTKKFKNTLAVDHINLDVEEGDIFGFVGLNGAGKTTFILMLSTLLNPTSGTAKVCGYDIIKNKKDVRSSIGLVFEEQAVDIYLTGRQNLDFTARMYNLPKKERIERISRVLESVGLSDRADDKVKDYSGGMLRRLEIARGMLIYPRVLLLDEPTIGVDVQTRRYLWDYLKKVNKEYCMTIFLTTSYMDEADYLCDRVAIIHEGRILSMGTPEKLKYELGENLIFLKVSNSFDEFSGILFKEPWVDRVDIFEDEEGNNWIRLSVKGANVRIPDIVKFAKEKGFSILSIKMQKPSLNDVVLHHIDKIG</sequence>
<dbReference type="InterPro" id="IPR003439">
    <property type="entry name" value="ABC_transporter-like_ATP-bd"/>
</dbReference>
<evidence type="ECO:0000259" key="6">
    <source>
        <dbReference type="PROSITE" id="PS50893"/>
    </source>
</evidence>
<dbReference type="Gene3D" id="3.40.50.300">
    <property type="entry name" value="P-loop containing nucleotide triphosphate hydrolases"/>
    <property type="match status" value="1"/>
</dbReference>
<dbReference type="GO" id="GO:0016887">
    <property type="term" value="F:ATP hydrolysis activity"/>
    <property type="evidence" value="ECO:0007669"/>
    <property type="project" value="InterPro"/>
</dbReference>
<dbReference type="PANTHER" id="PTHR43582">
    <property type="entry name" value="LINEARMYCIN RESISTANCE ATP-BINDING PROTEIN LNRL"/>
    <property type="match status" value="1"/>
</dbReference>
<dbReference type="GO" id="GO:0005886">
    <property type="term" value="C:plasma membrane"/>
    <property type="evidence" value="ECO:0007669"/>
    <property type="project" value="UniProtKB-SubCell"/>
</dbReference>
<dbReference type="PROSITE" id="PS50893">
    <property type="entry name" value="ABC_TRANSPORTER_2"/>
    <property type="match status" value="1"/>
</dbReference>
<dbReference type="NCBIfam" id="TIGR01188">
    <property type="entry name" value="drrA"/>
    <property type="match status" value="1"/>
</dbReference>
<dbReference type="GO" id="GO:1900753">
    <property type="term" value="P:doxorubicin transport"/>
    <property type="evidence" value="ECO:0007669"/>
    <property type="project" value="InterPro"/>
</dbReference>
<dbReference type="InterPro" id="IPR025302">
    <property type="entry name" value="DrrA1/2-like_C"/>
</dbReference>